<dbReference type="PANTHER" id="PTHR11712:SF336">
    <property type="entry name" value="3-OXOACYL-[ACYL-CARRIER-PROTEIN] SYNTHASE, MITOCHONDRIAL"/>
    <property type="match status" value="1"/>
</dbReference>
<dbReference type="SMART" id="SM00825">
    <property type="entry name" value="PKS_KS"/>
    <property type="match status" value="1"/>
</dbReference>
<evidence type="ECO:0000256" key="1">
    <source>
        <dbReference type="ARBA" id="ARBA00008467"/>
    </source>
</evidence>
<dbReference type="CDD" id="cd00834">
    <property type="entry name" value="KAS_I_II"/>
    <property type="match status" value="1"/>
</dbReference>
<proteinExistence type="inferred from homology"/>
<evidence type="ECO:0000256" key="3">
    <source>
        <dbReference type="RuleBase" id="RU003694"/>
    </source>
</evidence>
<comment type="similarity">
    <text evidence="1 3">Belongs to the thiolase-like superfamily. Beta-ketoacyl-ACP synthases family.</text>
</comment>
<dbReference type="Pfam" id="PF02801">
    <property type="entry name" value="Ketoacyl-synt_C"/>
    <property type="match status" value="1"/>
</dbReference>
<dbReference type="InterPro" id="IPR020841">
    <property type="entry name" value="PKS_Beta-ketoAc_synthase_dom"/>
</dbReference>
<dbReference type="InterPro" id="IPR014030">
    <property type="entry name" value="Ketoacyl_synth_N"/>
</dbReference>
<dbReference type="SUPFAM" id="SSF53901">
    <property type="entry name" value="Thiolase-like"/>
    <property type="match status" value="2"/>
</dbReference>
<dbReference type="EC" id="2.3.1.179" evidence="5"/>
<dbReference type="EMBL" id="CP036339">
    <property type="protein sequence ID" value="QDT75390.1"/>
    <property type="molecule type" value="Genomic_DNA"/>
</dbReference>
<dbReference type="GO" id="GO:0006633">
    <property type="term" value="P:fatty acid biosynthetic process"/>
    <property type="evidence" value="ECO:0007669"/>
    <property type="project" value="TreeGrafter"/>
</dbReference>
<dbReference type="AlphaFoldDB" id="A0A517U433"/>
<dbReference type="Gene3D" id="3.40.47.10">
    <property type="match status" value="2"/>
</dbReference>
<accession>A0A517U433</accession>
<reference evidence="5 6" key="1">
    <citation type="submission" date="2019-02" db="EMBL/GenBank/DDBJ databases">
        <title>Deep-cultivation of Planctomycetes and their phenomic and genomic characterization uncovers novel biology.</title>
        <authorList>
            <person name="Wiegand S."/>
            <person name="Jogler M."/>
            <person name="Boedeker C."/>
            <person name="Pinto D."/>
            <person name="Vollmers J."/>
            <person name="Rivas-Marin E."/>
            <person name="Kohn T."/>
            <person name="Peeters S.H."/>
            <person name="Heuer A."/>
            <person name="Rast P."/>
            <person name="Oberbeckmann S."/>
            <person name="Bunk B."/>
            <person name="Jeske O."/>
            <person name="Meyerdierks A."/>
            <person name="Storesund J.E."/>
            <person name="Kallscheuer N."/>
            <person name="Luecker S."/>
            <person name="Lage O.M."/>
            <person name="Pohl T."/>
            <person name="Merkel B.J."/>
            <person name="Hornburger P."/>
            <person name="Mueller R.-W."/>
            <person name="Bruemmer F."/>
            <person name="Labrenz M."/>
            <person name="Spormann A.M."/>
            <person name="Op den Camp H."/>
            <person name="Overmann J."/>
            <person name="Amann R."/>
            <person name="Jetten M.S.M."/>
            <person name="Mascher T."/>
            <person name="Medema M.H."/>
            <person name="Devos D.P."/>
            <person name="Kaster A.-K."/>
            <person name="Ovreas L."/>
            <person name="Rohde M."/>
            <person name="Galperin M.Y."/>
            <person name="Jogler C."/>
        </authorList>
    </citation>
    <scope>NUCLEOTIDE SEQUENCE [LARGE SCALE GENOMIC DNA]</scope>
    <source>
        <strain evidence="5 6">I41</strain>
    </source>
</reference>
<organism evidence="5 6">
    <name type="scientific">Lacipirellula limnantheis</name>
    <dbReference type="NCBI Taxonomy" id="2528024"/>
    <lineage>
        <taxon>Bacteria</taxon>
        <taxon>Pseudomonadati</taxon>
        <taxon>Planctomycetota</taxon>
        <taxon>Planctomycetia</taxon>
        <taxon>Pirellulales</taxon>
        <taxon>Lacipirellulaceae</taxon>
        <taxon>Lacipirellula</taxon>
    </lineage>
</organism>
<dbReference type="InterPro" id="IPR016039">
    <property type="entry name" value="Thiolase-like"/>
</dbReference>
<keyword evidence="5" id="KW-0012">Acyltransferase</keyword>
<dbReference type="PANTHER" id="PTHR11712">
    <property type="entry name" value="POLYKETIDE SYNTHASE-RELATED"/>
    <property type="match status" value="1"/>
</dbReference>
<dbReference type="GO" id="GO:0005829">
    <property type="term" value="C:cytosol"/>
    <property type="evidence" value="ECO:0007669"/>
    <property type="project" value="TreeGrafter"/>
</dbReference>
<dbReference type="Proteomes" id="UP000317909">
    <property type="component" value="Chromosome"/>
</dbReference>
<keyword evidence="2 3" id="KW-0808">Transferase</keyword>
<evidence type="ECO:0000259" key="4">
    <source>
        <dbReference type="PROSITE" id="PS52004"/>
    </source>
</evidence>
<protein>
    <submittedName>
        <fullName evidence="5">3-oxoacyl-[acyl-carrier-protein] synthase 2</fullName>
        <ecNumber evidence="5">2.3.1.179</ecNumber>
    </submittedName>
</protein>
<dbReference type="PROSITE" id="PS52004">
    <property type="entry name" value="KS3_2"/>
    <property type="match status" value="1"/>
</dbReference>
<feature type="domain" description="Ketosynthase family 3 (KS3)" evidence="4">
    <location>
        <begin position="6"/>
        <end position="426"/>
    </location>
</feature>
<sequence length="438" mass="45613">MPAPTDRRVVITGLGIVSPLGNDLGAFWSALVGGRSGVEPLVNLPALDGKVTYGGECRQFAGEIDNFGELEKELKKSIRKALKMMCRESMMAVAASQHAIVDAGFGAASMEPERSGVVFGSDYMLSPPEDFISAMKKAGIGAGGFEYGKWGTDGLRDMNPLWMLSYLPNMPGSHVAIFNDLQGPNNSLTMREASGLMAIREAAQTIARGHADRMIAGATGTRIHSFKTVHATQSEQLANPELPPHEASRPFDANRTGMVVGEGAGAVLLEEYEAAKARGAKIYGELLSTGSSAVADPNLKAGRQVALANAARAALNAAKLSPQQLGHISAHAMGTRAGDVEEAAALRDVLGERMQEVPVVAAKSFFGNLGAGGGVVETIASLLALREGMLFPTLNFSTPDPECPVRASGGADLAAGSSFLKLSVTPQGQAAALLVATV</sequence>
<dbReference type="Pfam" id="PF00109">
    <property type="entry name" value="ketoacyl-synt"/>
    <property type="match status" value="1"/>
</dbReference>
<dbReference type="KEGG" id="llh:I41_46000"/>
<dbReference type="OrthoDB" id="292158at2"/>
<evidence type="ECO:0000256" key="2">
    <source>
        <dbReference type="ARBA" id="ARBA00022679"/>
    </source>
</evidence>
<dbReference type="InterPro" id="IPR014031">
    <property type="entry name" value="Ketoacyl_synth_C"/>
</dbReference>
<gene>
    <name evidence="5" type="primary">fabF_5</name>
    <name evidence="5" type="ORF">I41_46000</name>
</gene>
<name>A0A517U433_9BACT</name>
<keyword evidence="6" id="KW-1185">Reference proteome</keyword>
<dbReference type="GO" id="GO:0004315">
    <property type="term" value="F:3-oxoacyl-[acyl-carrier-protein] synthase activity"/>
    <property type="evidence" value="ECO:0007669"/>
    <property type="project" value="UniProtKB-EC"/>
</dbReference>
<dbReference type="RefSeq" id="WP_145435048.1">
    <property type="nucleotide sequence ID" value="NZ_CP036339.1"/>
</dbReference>
<evidence type="ECO:0000313" key="6">
    <source>
        <dbReference type="Proteomes" id="UP000317909"/>
    </source>
</evidence>
<evidence type="ECO:0000313" key="5">
    <source>
        <dbReference type="EMBL" id="QDT75390.1"/>
    </source>
</evidence>
<dbReference type="InterPro" id="IPR000794">
    <property type="entry name" value="Beta-ketoacyl_synthase"/>
</dbReference>